<accession>A0ABT4RVD7</accession>
<proteinExistence type="predicted"/>
<keyword evidence="2" id="KW-1185">Reference proteome</keyword>
<dbReference type="RefSeq" id="WP_270006939.1">
    <property type="nucleotide sequence ID" value="NZ_JAPCID010000104.1"/>
</dbReference>
<dbReference type="InterPro" id="IPR009200">
    <property type="entry name" value="DUF1269_membrane"/>
</dbReference>
<comment type="caution">
    <text evidence="1">The sequence shown here is derived from an EMBL/GenBank/DDBJ whole genome shotgun (WGS) entry which is preliminary data.</text>
</comment>
<dbReference type="Pfam" id="PF06897">
    <property type="entry name" value="DUF1269"/>
    <property type="match status" value="1"/>
</dbReference>
<name>A0ABT4RVD7_9ACTN</name>
<sequence length="80" mass="8209">MIGGAAGATHGALADHGLDAAFMRDLGNELRPGSAALILLVRGGTLDKVLARIEDEGRVLRTSLDAETERRLSEALAGAG</sequence>
<reference evidence="1" key="1">
    <citation type="submission" date="2022-10" db="EMBL/GenBank/DDBJ databases">
        <title>The WGS of Solirubrobacter sp. CPCC 204708.</title>
        <authorList>
            <person name="Jiang Z."/>
        </authorList>
    </citation>
    <scope>NUCLEOTIDE SEQUENCE</scope>
    <source>
        <strain evidence="1">CPCC 204708</strain>
    </source>
</reference>
<gene>
    <name evidence="1" type="ORF">OJ962_34080</name>
</gene>
<organism evidence="1 2">
    <name type="scientific">Solirubrobacter deserti</name>
    <dbReference type="NCBI Taxonomy" id="2282478"/>
    <lineage>
        <taxon>Bacteria</taxon>
        <taxon>Bacillati</taxon>
        <taxon>Actinomycetota</taxon>
        <taxon>Thermoleophilia</taxon>
        <taxon>Solirubrobacterales</taxon>
        <taxon>Solirubrobacteraceae</taxon>
        <taxon>Solirubrobacter</taxon>
    </lineage>
</organism>
<dbReference type="EMBL" id="JAPCID010000104">
    <property type="protein sequence ID" value="MDA0142564.1"/>
    <property type="molecule type" value="Genomic_DNA"/>
</dbReference>
<evidence type="ECO:0000313" key="1">
    <source>
        <dbReference type="EMBL" id="MDA0142564.1"/>
    </source>
</evidence>
<evidence type="ECO:0000313" key="2">
    <source>
        <dbReference type="Proteomes" id="UP001147700"/>
    </source>
</evidence>
<dbReference type="Proteomes" id="UP001147700">
    <property type="component" value="Unassembled WGS sequence"/>
</dbReference>
<protein>
    <submittedName>
        <fullName evidence="1">DUF1269 domain-containing protein</fullName>
    </submittedName>
</protein>